<feature type="binding site" evidence="12">
    <location>
        <position position="900"/>
    </location>
    <ligand>
        <name>Zn(2+)</name>
        <dbReference type="ChEBI" id="CHEBI:29105"/>
    </ligand>
</feature>
<evidence type="ECO:0000256" key="2">
    <source>
        <dbReference type="ARBA" id="ARBA00022490"/>
    </source>
</evidence>
<dbReference type="GO" id="GO:0000049">
    <property type="term" value="F:tRNA binding"/>
    <property type="evidence" value="ECO:0007669"/>
    <property type="project" value="InterPro"/>
</dbReference>
<gene>
    <name evidence="12" type="primary">ileS</name>
    <name evidence="16" type="ORF">D9V78_00520</name>
</gene>
<feature type="binding site" evidence="12">
    <location>
        <position position="560"/>
    </location>
    <ligand>
        <name>L-isoleucyl-5'-AMP</name>
        <dbReference type="ChEBI" id="CHEBI:178002"/>
    </ligand>
</feature>
<dbReference type="SUPFAM" id="SSF52374">
    <property type="entry name" value="Nucleotidylyl transferase"/>
    <property type="match status" value="1"/>
</dbReference>
<dbReference type="InterPro" id="IPR002301">
    <property type="entry name" value="Ile-tRNA-ligase"/>
</dbReference>
<evidence type="ECO:0000313" key="16">
    <source>
        <dbReference type="EMBL" id="QCI25906.1"/>
    </source>
</evidence>
<dbReference type="GO" id="GO:0005829">
    <property type="term" value="C:cytosol"/>
    <property type="evidence" value="ECO:0007669"/>
    <property type="project" value="TreeGrafter"/>
</dbReference>
<sequence>MKTYKETLNLPQTKFPMKGNLSQKEPEILKDWNKKEIYQIIQQNNKNKKIFLLHDGPPYANGNIHIGHAINKILKDIIIKSKTLSNFYTPYIPFWDCHGLPIEHQIEKKNNTLEYTIKKKKFRKMCQQYATQQVKKQKLDFIRLGIFGDWNNSQLTMHKKLEANVINVLKKIIKKKYLYLGAKPVHWCTKCQSALADAEVEYDNQKTTSIIVKFKILTTKYLKNIFPIPHKVHTISIIIWTTTPWSLPANRAVAVHPNVKYQLIQFQDNYIILAKKLIPQIMNTLKIHQWNVITTVFGKDLENIQCKHPFLDFNIPIILSKHVTLEMGTGAVHIAPDHGEDDYLISQKYNIKLANIIDEKGRYISDIHPDLDKKNIFHSNKIILDNIKKNNKLLHSNTIQHTYPHCWRHQTPIIYRATKQWFIKVSDHKLQQTAKNAIKQVHWIPKWGQKKMQIMLENRPDWCISRQRTWGIPMTLFIHKKTGKLHPDTINIMHKIEKMIALKGSEIWWQLDKKIFLGNDSHEYEKSTDILDVWFESGCIHYLNIYDLPQKKEIINMYLEGTDQYRGWFMSSLIIGTILNKVSPYNTILTHGFAVDNKGKKMSKSIGNIVQPSEIVNVFGSDILRLWVASTNYTHDMTISKDTIKQISENYRRIRNTSRFLLGNLYDFNHKIHTIPTNQMIALDLWIITKTKILQNKIIKLYQNFKFHKIIKHIIKFCSITLGSFYLDIIKDRQYTTQKNSTARRSCQTAIYYIIQSLVRWMTPILPFTAHEIWKNIPNINNTKSIFIKTWFTIKPILQKNIISDEFWKILFKIKIEVNKMLEKIKNKKKINTSLETKVIIYAKRNIYNTLILLEKELKFMLLVSHTSIQKDKYALENINSNKNIPEIKILIKKFLGIKCPRCWNFFNKINLNNQDKKICNRCNKNVNQNGEHRQFL</sequence>
<name>A0A4D6Y7L0_9GAMM</name>
<evidence type="ECO:0000313" key="17">
    <source>
        <dbReference type="Proteomes" id="UP000298685"/>
    </source>
</evidence>
<dbReference type="GO" id="GO:0005524">
    <property type="term" value="F:ATP binding"/>
    <property type="evidence" value="ECO:0007669"/>
    <property type="project" value="UniProtKB-UniRule"/>
</dbReference>
<dbReference type="FunFam" id="3.40.50.620:FF:000042">
    <property type="entry name" value="Isoleucine--tRNA ligase"/>
    <property type="match status" value="1"/>
</dbReference>
<comment type="catalytic activity">
    <reaction evidence="11 12">
        <text>tRNA(Ile) + L-isoleucine + ATP = L-isoleucyl-tRNA(Ile) + AMP + diphosphate</text>
        <dbReference type="Rhea" id="RHEA:11060"/>
        <dbReference type="Rhea" id="RHEA-COMP:9666"/>
        <dbReference type="Rhea" id="RHEA-COMP:9695"/>
        <dbReference type="ChEBI" id="CHEBI:30616"/>
        <dbReference type="ChEBI" id="CHEBI:33019"/>
        <dbReference type="ChEBI" id="CHEBI:58045"/>
        <dbReference type="ChEBI" id="CHEBI:78442"/>
        <dbReference type="ChEBI" id="CHEBI:78528"/>
        <dbReference type="ChEBI" id="CHEBI:456215"/>
        <dbReference type="EC" id="6.1.1.5"/>
    </reaction>
</comment>
<keyword evidence="2 12" id="KW-0963">Cytoplasm</keyword>
<dbReference type="Pfam" id="PF06827">
    <property type="entry name" value="zf-FPG_IleRS"/>
    <property type="match status" value="1"/>
</dbReference>
<dbReference type="GO" id="GO:0002161">
    <property type="term" value="F:aminoacyl-tRNA deacylase activity"/>
    <property type="evidence" value="ECO:0007669"/>
    <property type="project" value="InterPro"/>
</dbReference>
<dbReference type="Proteomes" id="UP000298685">
    <property type="component" value="Chromosome"/>
</dbReference>
<dbReference type="InterPro" id="IPR001412">
    <property type="entry name" value="aa-tRNA-synth_I_CS"/>
</dbReference>
<dbReference type="OrthoDB" id="9810365at2"/>
<dbReference type="PRINTS" id="PR00984">
    <property type="entry name" value="TRNASYNTHILE"/>
</dbReference>
<evidence type="ECO:0000256" key="7">
    <source>
        <dbReference type="ARBA" id="ARBA00022840"/>
    </source>
</evidence>
<evidence type="ECO:0000256" key="3">
    <source>
        <dbReference type="ARBA" id="ARBA00022598"/>
    </source>
</evidence>
<evidence type="ECO:0000259" key="15">
    <source>
        <dbReference type="Pfam" id="PF08264"/>
    </source>
</evidence>
<dbReference type="PANTHER" id="PTHR42765">
    <property type="entry name" value="SOLEUCYL-TRNA SYNTHETASE"/>
    <property type="match status" value="1"/>
</dbReference>
<evidence type="ECO:0000259" key="14">
    <source>
        <dbReference type="Pfam" id="PF06827"/>
    </source>
</evidence>
<dbReference type="InterPro" id="IPR023585">
    <property type="entry name" value="Ile-tRNA-ligase_type1"/>
</dbReference>
<proteinExistence type="inferred from homology"/>
<dbReference type="PANTHER" id="PTHR42765:SF1">
    <property type="entry name" value="ISOLEUCINE--TRNA LIGASE, MITOCHONDRIAL"/>
    <property type="match status" value="1"/>
</dbReference>
<dbReference type="Gene3D" id="3.40.50.620">
    <property type="entry name" value="HUPs"/>
    <property type="match status" value="2"/>
</dbReference>
<dbReference type="InterPro" id="IPR009080">
    <property type="entry name" value="tRNAsynth_Ia_anticodon-bd"/>
</dbReference>
<evidence type="ECO:0000256" key="8">
    <source>
        <dbReference type="ARBA" id="ARBA00022917"/>
    </source>
</evidence>
<feature type="domain" description="Aminoacyl-tRNA synthetase class Ia" evidence="13">
    <location>
        <begin position="28"/>
        <end position="640"/>
    </location>
</feature>
<dbReference type="CDD" id="cd07960">
    <property type="entry name" value="Anticodon_Ia_Ile_BEm"/>
    <property type="match status" value="1"/>
</dbReference>
<keyword evidence="8 12" id="KW-0648">Protein biosynthesis</keyword>
<dbReference type="InterPro" id="IPR014729">
    <property type="entry name" value="Rossmann-like_a/b/a_fold"/>
</dbReference>
<keyword evidence="4 12" id="KW-0479">Metal-binding</keyword>
<organism evidence="16 17">
    <name type="scientific">Buchnera aphidicola</name>
    <name type="common">Sarucallis kahawaluokalani</name>
    <dbReference type="NCBI Taxonomy" id="1241878"/>
    <lineage>
        <taxon>Bacteria</taxon>
        <taxon>Pseudomonadati</taxon>
        <taxon>Pseudomonadota</taxon>
        <taxon>Gammaproteobacteria</taxon>
        <taxon>Enterobacterales</taxon>
        <taxon>Erwiniaceae</taxon>
        <taxon>Buchnera</taxon>
    </lineage>
</organism>
<evidence type="ECO:0000256" key="1">
    <source>
        <dbReference type="ARBA" id="ARBA00006887"/>
    </source>
</evidence>
<keyword evidence="3 12" id="KW-0436">Ligase</keyword>
<comment type="subunit">
    <text evidence="12">Monomer.</text>
</comment>
<comment type="similarity">
    <text evidence="1 12">Belongs to the class-I aminoacyl-tRNA synthetase family. IleS type 1 subfamily.</text>
</comment>
<dbReference type="AlphaFoldDB" id="A0A4D6Y7L0"/>
<feature type="binding site" evidence="12">
    <location>
        <position position="920"/>
    </location>
    <ligand>
        <name>Zn(2+)</name>
        <dbReference type="ChEBI" id="CHEBI:29105"/>
    </ligand>
</feature>
<keyword evidence="6 12" id="KW-0862">Zinc</keyword>
<feature type="binding site" evidence="12">
    <location>
        <position position="903"/>
    </location>
    <ligand>
        <name>Zn(2+)</name>
        <dbReference type="ChEBI" id="CHEBI:29105"/>
    </ligand>
</feature>
<feature type="binding site" evidence="12">
    <location>
        <position position="923"/>
    </location>
    <ligand>
        <name>Zn(2+)</name>
        <dbReference type="ChEBI" id="CHEBI:29105"/>
    </ligand>
</feature>
<dbReference type="PROSITE" id="PS00178">
    <property type="entry name" value="AA_TRNA_LIGASE_I"/>
    <property type="match status" value="1"/>
</dbReference>
<dbReference type="NCBIfam" id="TIGR00392">
    <property type="entry name" value="ileS"/>
    <property type="match status" value="1"/>
</dbReference>
<dbReference type="InterPro" id="IPR050081">
    <property type="entry name" value="Ile-tRNA_ligase"/>
</dbReference>
<evidence type="ECO:0000256" key="6">
    <source>
        <dbReference type="ARBA" id="ARBA00022833"/>
    </source>
</evidence>
<dbReference type="EC" id="6.1.1.5" evidence="12"/>
<comment type="domain">
    <text evidence="12">IleRS has two distinct active sites: one for aminoacylation and one for editing. The misactivated valine is translocated from the active site to the editing site, which sterically excludes the correctly activated isoleucine. The single editing site contains two valyl binding pockets, one specific for each substrate (Val-AMP or Val-tRNA(Ile)).</text>
</comment>
<evidence type="ECO:0000256" key="12">
    <source>
        <dbReference type="HAMAP-Rule" id="MF_02002"/>
    </source>
</evidence>
<comment type="subcellular location">
    <subcellularLocation>
        <location evidence="12">Cytoplasm</location>
    </subcellularLocation>
</comment>
<dbReference type="InterPro" id="IPR002300">
    <property type="entry name" value="aa-tRNA-synth_Ia"/>
</dbReference>
<keyword evidence="7 12" id="KW-0067">ATP-binding</keyword>
<dbReference type="InterPro" id="IPR010663">
    <property type="entry name" value="Znf_FPG/IleRS"/>
</dbReference>
<dbReference type="Gene3D" id="1.10.730.20">
    <property type="match status" value="1"/>
</dbReference>
<evidence type="ECO:0000256" key="4">
    <source>
        <dbReference type="ARBA" id="ARBA00022723"/>
    </source>
</evidence>
<dbReference type="InterPro" id="IPR009008">
    <property type="entry name" value="Val/Leu/Ile-tRNA-synth_edit"/>
</dbReference>
<dbReference type="GO" id="GO:0006428">
    <property type="term" value="P:isoleucyl-tRNA aminoacylation"/>
    <property type="evidence" value="ECO:0007669"/>
    <property type="project" value="UniProtKB-UniRule"/>
</dbReference>
<comment type="function">
    <text evidence="10 12">Catalyzes the attachment of isoleucine to tRNA(Ile). As IleRS can inadvertently accommodate and process structurally similar amino acids such as valine, to avoid such errors it has two additional distinct tRNA(Ile)-dependent editing activities. One activity is designated as 'pretransfer' editing and involves the hydrolysis of activated Val-AMP. The other activity is designated 'posttransfer' editing and involves deacylation of mischarged Val-tRNA(Ile).</text>
</comment>
<dbReference type="EMBL" id="CP032999">
    <property type="protein sequence ID" value="QCI25906.1"/>
    <property type="molecule type" value="Genomic_DNA"/>
</dbReference>
<dbReference type="InterPro" id="IPR013155">
    <property type="entry name" value="M/V/L/I-tRNA-synth_anticd-bd"/>
</dbReference>
<protein>
    <recommendedName>
        <fullName evidence="12">Isoleucine--tRNA ligase</fullName>
        <ecNumber evidence="12">6.1.1.5</ecNumber>
    </recommendedName>
    <alternativeName>
        <fullName evidence="12">Isoleucyl-tRNA synthetase</fullName>
        <shortName evidence="12">IleRS</shortName>
    </alternativeName>
</protein>
<dbReference type="SUPFAM" id="SSF47323">
    <property type="entry name" value="Anticodon-binding domain of a subclass of class I aminoacyl-tRNA synthetases"/>
    <property type="match status" value="1"/>
</dbReference>
<dbReference type="GO" id="GO:0008270">
    <property type="term" value="F:zinc ion binding"/>
    <property type="evidence" value="ECO:0007669"/>
    <property type="project" value="UniProtKB-UniRule"/>
</dbReference>
<dbReference type="GO" id="GO:0004822">
    <property type="term" value="F:isoleucine-tRNA ligase activity"/>
    <property type="evidence" value="ECO:0007669"/>
    <property type="project" value="UniProtKB-UniRule"/>
</dbReference>
<reference evidence="16 17" key="1">
    <citation type="submission" date="2018-10" db="EMBL/GenBank/DDBJ databases">
        <title>Comparative functional genomics of the obligate endosymbiont Buchnera aphidicola.</title>
        <authorList>
            <person name="Chong R.A."/>
        </authorList>
    </citation>
    <scope>NUCLEOTIDE SEQUENCE [LARGE SCALE GENOMIC DNA]</scope>
    <source>
        <strain evidence="16 17">Ska</strain>
    </source>
</reference>
<dbReference type="HAMAP" id="MF_02002">
    <property type="entry name" value="Ile_tRNA_synth_type1"/>
    <property type="match status" value="1"/>
</dbReference>
<dbReference type="Pfam" id="PF08264">
    <property type="entry name" value="Anticodon_1"/>
    <property type="match status" value="1"/>
</dbReference>
<evidence type="ECO:0000256" key="10">
    <source>
        <dbReference type="ARBA" id="ARBA00025217"/>
    </source>
</evidence>
<dbReference type="InterPro" id="IPR033708">
    <property type="entry name" value="Anticodon_Ile_BEm"/>
</dbReference>
<feature type="short sequence motif" description="'KMSKS' region" evidence="12">
    <location>
        <begin position="601"/>
        <end position="605"/>
    </location>
</feature>
<evidence type="ECO:0000259" key="13">
    <source>
        <dbReference type="Pfam" id="PF00133"/>
    </source>
</evidence>
<feature type="domain" description="Zinc finger FPG/IleRS-type" evidence="14">
    <location>
        <begin position="897"/>
        <end position="923"/>
    </location>
</feature>
<dbReference type="RefSeq" id="WP_158350378.1">
    <property type="nucleotide sequence ID" value="NZ_CP032999.1"/>
</dbReference>
<evidence type="ECO:0000256" key="9">
    <source>
        <dbReference type="ARBA" id="ARBA00023146"/>
    </source>
</evidence>
<dbReference type="SUPFAM" id="SSF50677">
    <property type="entry name" value="ValRS/IleRS/LeuRS editing domain"/>
    <property type="match status" value="1"/>
</dbReference>
<keyword evidence="9 12" id="KW-0030">Aminoacyl-tRNA synthetase</keyword>
<feature type="domain" description="Methionyl/Valyl/Leucyl/Isoleucyl-tRNA synthetase anticodon-binding" evidence="15">
    <location>
        <begin position="684"/>
        <end position="841"/>
    </location>
</feature>
<evidence type="ECO:0000256" key="11">
    <source>
        <dbReference type="ARBA" id="ARBA00048359"/>
    </source>
</evidence>
<keyword evidence="5 12" id="KW-0547">Nucleotide-binding</keyword>
<feature type="short sequence motif" description="'HIGH' region" evidence="12">
    <location>
        <begin position="58"/>
        <end position="68"/>
    </location>
</feature>
<evidence type="ECO:0000256" key="5">
    <source>
        <dbReference type="ARBA" id="ARBA00022741"/>
    </source>
</evidence>
<comment type="cofactor">
    <cofactor evidence="12">
        <name>Zn(2+)</name>
        <dbReference type="ChEBI" id="CHEBI:29105"/>
    </cofactor>
    <text evidence="12">Binds 1 zinc ion per subunit.</text>
</comment>
<feature type="binding site" evidence="12">
    <location>
        <position position="604"/>
    </location>
    <ligand>
        <name>ATP</name>
        <dbReference type="ChEBI" id="CHEBI:30616"/>
    </ligand>
</feature>
<dbReference type="Pfam" id="PF00133">
    <property type="entry name" value="tRNA-synt_1"/>
    <property type="match status" value="1"/>
</dbReference>
<accession>A0A4D6Y7L0</accession>